<keyword evidence="6" id="KW-0963">Cytoplasm</keyword>
<dbReference type="Pfam" id="PF00400">
    <property type="entry name" value="WD40"/>
    <property type="match status" value="4"/>
</dbReference>
<dbReference type="OrthoDB" id="27911at2759"/>
<evidence type="ECO:0000256" key="2">
    <source>
        <dbReference type="ARBA" id="ARBA00004496"/>
    </source>
</evidence>
<evidence type="ECO:0000256" key="10">
    <source>
        <dbReference type="ARBA" id="ARBA00023242"/>
    </source>
</evidence>
<dbReference type="OMA" id="DHECTHY"/>
<evidence type="ECO:0000313" key="11">
    <source>
        <dbReference type="EMBL" id="KCV68296.1"/>
    </source>
</evidence>
<dbReference type="InterPro" id="IPR001680">
    <property type="entry name" value="WD40_rpt"/>
</dbReference>
<comment type="similarity">
    <text evidence="4">Belongs to the WD repeat ELP2 family.</text>
</comment>
<dbReference type="GO" id="GO:0033588">
    <property type="term" value="C:elongator holoenzyme complex"/>
    <property type="evidence" value="ECO:0007669"/>
    <property type="project" value="InterPro"/>
</dbReference>
<dbReference type="RefSeq" id="XP_009497350.1">
    <property type="nucleotide sequence ID" value="XM_009499075.1"/>
</dbReference>
<evidence type="ECO:0000313" key="12">
    <source>
        <dbReference type="Proteomes" id="UP000030693"/>
    </source>
</evidence>
<keyword evidence="9" id="KW-0677">Repeat</keyword>
<evidence type="ECO:0000256" key="9">
    <source>
        <dbReference type="ARBA" id="ARBA00022737"/>
    </source>
</evidence>
<gene>
    <name evidence="11" type="ORF">H696_05215</name>
</gene>
<dbReference type="PANTHER" id="PTHR44111:SF1">
    <property type="entry name" value="ELONGATOR COMPLEX PROTEIN 2"/>
    <property type="match status" value="1"/>
</dbReference>
<dbReference type="AlphaFoldDB" id="A0A058Z2D2"/>
<evidence type="ECO:0000256" key="3">
    <source>
        <dbReference type="ARBA" id="ARBA00005043"/>
    </source>
</evidence>
<evidence type="ECO:0000256" key="5">
    <source>
        <dbReference type="ARBA" id="ARBA00020267"/>
    </source>
</evidence>
<dbReference type="GO" id="GO:0005737">
    <property type="term" value="C:cytoplasm"/>
    <property type="evidence" value="ECO:0007669"/>
    <property type="project" value="UniProtKB-SubCell"/>
</dbReference>
<evidence type="ECO:0000256" key="1">
    <source>
        <dbReference type="ARBA" id="ARBA00004123"/>
    </source>
</evidence>
<dbReference type="GeneID" id="20529940"/>
<dbReference type="InterPro" id="IPR036322">
    <property type="entry name" value="WD40_repeat_dom_sf"/>
</dbReference>
<accession>A0A058Z2D2</accession>
<organism evidence="11">
    <name type="scientific">Fonticula alba</name>
    <name type="common">Slime mold</name>
    <dbReference type="NCBI Taxonomy" id="691883"/>
    <lineage>
        <taxon>Eukaryota</taxon>
        <taxon>Rotosphaerida</taxon>
        <taxon>Fonticulaceae</taxon>
        <taxon>Fonticula</taxon>
    </lineage>
</organism>
<evidence type="ECO:0000256" key="8">
    <source>
        <dbReference type="ARBA" id="ARBA00022694"/>
    </source>
</evidence>
<proteinExistence type="inferred from homology"/>
<dbReference type="InterPro" id="IPR015943">
    <property type="entry name" value="WD40/YVTN_repeat-like_dom_sf"/>
</dbReference>
<evidence type="ECO:0000256" key="7">
    <source>
        <dbReference type="ARBA" id="ARBA00022574"/>
    </source>
</evidence>
<dbReference type="EMBL" id="KB932209">
    <property type="protein sequence ID" value="KCV68296.1"/>
    <property type="molecule type" value="Genomic_DNA"/>
</dbReference>
<dbReference type="Proteomes" id="UP000030693">
    <property type="component" value="Unassembled WGS sequence"/>
</dbReference>
<keyword evidence="12" id="KW-1185">Reference proteome</keyword>
<dbReference type="GO" id="GO:0002098">
    <property type="term" value="P:tRNA wobble uridine modification"/>
    <property type="evidence" value="ECO:0007669"/>
    <property type="project" value="InterPro"/>
</dbReference>
<dbReference type="SUPFAM" id="SSF50978">
    <property type="entry name" value="WD40 repeat-like"/>
    <property type="match status" value="2"/>
</dbReference>
<dbReference type="Gene3D" id="2.130.10.10">
    <property type="entry name" value="YVTN repeat-like/Quinoprotein amine dehydrogenase"/>
    <property type="match status" value="3"/>
</dbReference>
<dbReference type="UniPathway" id="UPA00988"/>
<keyword evidence="8" id="KW-0819">tRNA processing</keyword>
<keyword evidence="7" id="KW-0853">WD repeat</keyword>
<dbReference type="STRING" id="691883.A0A058Z2D2"/>
<reference evidence="11" key="1">
    <citation type="submission" date="2013-04" db="EMBL/GenBank/DDBJ databases">
        <title>The Genome Sequence of Fonticula alba ATCC 38817.</title>
        <authorList>
            <consortium name="The Broad Institute Genomics Platform"/>
            <person name="Russ C."/>
            <person name="Cuomo C."/>
            <person name="Burger G."/>
            <person name="Gray M.W."/>
            <person name="Holland P.W.H."/>
            <person name="King N."/>
            <person name="Lang F.B.F."/>
            <person name="Roger A.J."/>
            <person name="Ruiz-Trillo I."/>
            <person name="Brown M."/>
            <person name="Walker B."/>
            <person name="Young S."/>
            <person name="Zeng Q."/>
            <person name="Gargeya S."/>
            <person name="Fitzgerald M."/>
            <person name="Haas B."/>
            <person name="Abouelleil A."/>
            <person name="Allen A.W."/>
            <person name="Alvarado L."/>
            <person name="Arachchi H.M."/>
            <person name="Berlin A.M."/>
            <person name="Chapman S.B."/>
            <person name="Gainer-Dewar J."/>
            <person name="Goldberg J."/>
            <person name="Griggs A."/>
            <person name="Gujja S."/>
            <person name="Hansen M."/>
            <person name="Howarth C."/>
            <person name="Imamovic A."/>
            <person name="Ireland A."/>
            <person name="Larimer J."/>
            <person name="McCowan C."/>
            <person name="Murphy C."/>
            <person name="Pearson M."/>
            <person name="Poon T.W."/>
            <person name="Priest M."/>
            <person name="Roberts A."/>
            <person name="Saif S."/>
            <person name="Shea T."/>
            <person name="Sisk P."/>
            <person name="Sykes S."/>
            <person name="Wortman J."/>
            <person name="Nusbaum C."/>
            <person name="Birren B."/>
        </authorList>
    </citation>
    <scope>NUCLEOTIDE SEQUENCE [LARGE SCALE GENOMIC DNA]</scope>
    <source>
        <strain evidence="11">ATCC 38817</strain>
    </source>
</reference>
<dbReference type="GO" id="GO:0005634">
    <property type="term" value="C:nucleus"/>
    <property type="evidence" value="ECO:0007669"/>
    <property type="project" value="UniProtKB-SubCell"/>
</dbReference>
<dbReference type="PANTHER" id="PTHR44111">
    <property type="entry name" value="ELONGATOR COMPLEX PROTEIN 2"/>
    <property type="match status" value="1"/>
</dbReference>
<evidence type="ECO:0000256" key="6">
    <source>
        <dbReference type="ARBA" id="ARBA00022490"/>
    </source>
</evidence>
<dbReference type="SMART" id="SM00320">
    <property type="entry name" value="WD40"/>
    <property type="match status" value="9"/>
</dbReference>
<dbReference type="InterPro" id="IPR037289">
    <property type="entry name" value="Elp2"/>
</dbReference>
<keyword evidence="10" id="KW-0539">Nucleus</keyword>
<sequence>MSMPSLEFLAIGAARSPGALWSGHSIWTYGCHNSVAICLPDDPPHNRAVATLVGHQGVVTGVAGITVAGLDRALVSGGQDGLLCVWVPADWQAARLVGLPDPRGAWRLVATIRTASAVLALSCLDLGPSTGDEITTPPASLDPGAGPFAAHAAINREYAGPRDLLVAAAGADGELTLHEVHVPGFFSEASAMCREVAMPALGRGPAHSLAMSRLPTASSPGRGDILLAAGLSDATIGLWTICLPAFEAARVATIDGHTDWVGGLSFCHSPAVDTAGAPSLWLASASFDHSIRLWSVQLKSLSPEVGTSAGDGENVADSMETIQSRIRALMDKHETCAFDLPALVLSKADDGPGPGRATYSVAFEALLLGHEDPVHTVCWEPTGQTEDLAIGRPRGPLGAEAARPVPPARGLLTCSMDRTVRVWRGVSASAGRLADDLLWLEQACLGESGSTDHNRGFTAAAWLVGGPHAQAIAIGHNGNLRSWYRLAAEDLEAEGADPAHAGLLPECWASQPVCSGHTGPATDCAWDPHRSHGAGPGRYLLTAGEDHTARVFGRWRPDPDVPAATEPGHYYELCRPQLHGHPLAAIAFGQQAHTYACAAAGEKAARIMAAPPRLRASMSLITGHALMAPEDLAAVEFSAAADVQVEALGLSNRMTAASNRPADHVAESTADEDARAEWAIPPTEDCLILGTLWVEEHKLYGHPFELNTIASSADADLPDEDQAPGQPTPGLPALLATAAQASSGRDAGIRLWSMTSWRPIPLRYQATPGAVDVAGAVSLPVHGLTVTQMAFAPAGPAGSGAGPRLLLSVSRDRGIALHSLWPDEGPAGPGESVPDSEPAIRAVLEAHLPEAHRRMIWACAWLPLTAGPGSLPAGFVTASRDGVLRVFRLEDTGADSRAGPAARFLVHPTDQVKFAVSPLSALAVCPTPGPERRWRIALGHQSGRVALVHLQADSLRVVPDEPATLPGHLCPGDAVAKLAWRPPVPGSKGLGLPADELACVAADGSVRVFAF</sequence>
<comment type="subcellular location">
    <subcellularLocation>
        <location evidence="2">Cytoplasm</location>
    </subcellularLocation>
    <subcellularLocation>
        <location evidence="1">Nucleus</location>
    </subcellularLocation>
</comment>
<dbReference type="eggNOG" id="KOG1063">
    <property type="taxonomic scope" value="Eukaryota"/>
</dbReference>
<comment type="pathway">
    <text evidence="3">tRNA modification; 5-methoxycarbonylmethyl-2-thiouridine-tRNA biosynthesis.</text>
</comment>
<protein>
    <recommendedName>
        <fullName evidence="5">Elongator complex protein 2</fullName>
    </recommendedName>
</protein>
<name>A0A058Z2D2_FONAL</name>
<evidence type="ECO:0000256" key="4">
    <source>
        <dbReference type="ARBA" id="ARBA00005881"/>
    </source>
</evidence>